<dbReference type="RefSeq" id="WP_012155669.1">
    <property type="nucleotide sequence ID" value="NC_009901.1"/>
</dbReference>
<dbReference type="EMBL" id="CP000851">
    <property type="protein sequence ID" value="ABV87757.1"/>
    <property type="molecule type" value="Genomic_DNA"/>
</dbReference>
<feature type="transmembrane region" description="Helical" evidence="6">
    <location>
        <begin position="34"/>
        <end position="55"/>
    </location>
</feature>
<dbReference type="GO" id="GO:0009306">
    <property type="term" value="P:protein secretion"/>
    <property type="evidence" value="ECO:0007669"/>
    <property type="project" value="InterPro"/>
</dbReference>
<keyword evidence="4 6" id="KW-0472">Membrane</keyword>
<dbReference type="Proteomes" id="UP000002608">
    <property type="component" value="Chromosome"/>
</dbReference>
<evidence type="ECO:0000256" key="5">
    <source>
        <dbReference type="SAM" id="MobiDB-lite"/>
    </source>
</evidence>
<dbReference type="HOGENOM" id="CLU_002338_0_1_6"/>
<sequence length="1353" mass="147442">MTASNTQPSNETKTAKNPTKTKSWYMRLWGWFKLLSRFVIYTPLLLLVFLAMLIGTQFGSHIAIKLADLFVPDLELDYQSGQLNRSLGLNYAAWQMNGVKVEVTDLELAWNPMCLMQKQLCVEQLNSSKVNVEIDTALIGEGVDTPYNTSIDTAPDSSLTPEIPLANDAKPIDEPVNDALAPTEEKHLEITLPFGISLVSGALQNVTVRVNDMDFNANQLNLSADWLSTGIRASSIYSEGLLVSIPFSDSSSESEDGVNSDSLAKAETETETETKESTKPSGTEASQAQGKAPKQEAEDDQWVMANLPEVFMPIPVFVESLDIDNGDLVLGTRKDHFSKLHLAGSYQQFLINIDDFSASHDYGDIRLTGQMSLIDDYPMDIESSIKLAHVAELPGLANQTLAISVKQGFESLKSHILGSGQFDFTIDSTIELAKPKIPYQLTLNAKQLQWPLKTADFRANDIKFSSQGNLDSQQVTLQTLFSSPYQPTLDVDTVFSHAENRFVFDKLHANNQALGDIALQGSFEYGENLIWHAKVAAQQFDTGLLNLGLSEPLPSSEITGPLNTHGRFNLNDNAWSIDVEDAHLNGHIMHYPLNVDGGLSMNSKWHLSSQGLNVSALQSRLFIQGEVDKVWSLNGKLSVPDLSLWQPDAKGAINADIQVSGENEHPNIGVSLIAEELQALELELAKLTLNGNYKPFDNQGFIASFNLQDFKYQDLALSSIGLNAQGDLNEQALLLTSQGDLVLNTDLTSEYDQEKQRLRAQVKQLSLSSRLGDISLDAPFSADYSLESQAGSIAPFCLSHIGGKLCSKEPTQLGLDGNAALEFVGDLGVLAKPWLPESLQWTGPATLTSRFQWFEHAKPIGSVELQLQAGNIDFQATNNSDVAIGYKSVQLRSRLDEKQLMTSLSLESYDIASMEANLAINVTPDRNMQGKLSLHQINLQALAELLPELEVLEGKISSELEISGSLSEPEVSGEIALNNGSIMATANPTLLEDVDLDFIFAGKKAKIDGELKMGKGQAYVDGELDWAEQNLKGAFGIKGDNLAVIQPPLAILNVGTDLQVKFTNESFDISGDINVPSGRITIVQLPEGGVAVSKDVVFDDSLATTEQQVSPMAVSAEVNLNVGNKLRVDGMGLTGKLQGKLELKQSPFRPPLLFGEIKVIDGNYKFMGQTLDIRAGEMQFIGPIDVPNLNIEAVREIKDEDVIAGVRITGTPMKPIVNLFSSPAKEQAEILNYIVRGTGLNNTSVDQNSGLMMGAALSLSSQIGGGAIGNIGNTATGIIEKIGFSNVQLDANDDGRFAISGFIGDKLMVKYGIGVFNPGYEMTVRYYLLSQLYLETVSGTIEQSLDLYYRFDL</sequence>
<dbReference type="OrthoDB" id="5555605at2"/>
<dbReference type="GO" id="GO:0005886">
    <property type="term" value="C:plasma membrane"/>
    <property type="evidence" value="ECO:0007669"/>
    <property type="project" value="InterPro"/>
</dbReference>
<dbReference type="InterPro" id="IPR007452">
    <property type="entry name" value="TamB_C"/>
</dbReference>
<evidence type="ECO:0000313" key="9">
    <source>
        <dbReference type="Proteomes" id="UP000002608"/>
    </source>
</evidence>
<dbReference type="PANTHER" id="PTHR36985:SF1">
    <property type="entry name" value="TRANSLOCATION AND ASSEMBLY MODULE SUBUNIT TAMB"/>
    <property type="match status" value="1"/>
</dbReference>
<dbReference type="PANTHER" id="PTHR36985">
    <property type="entry name" value="TRANSLOCATION AND ASSEMBLY MODULE SUBUNIT TAMB"/>
    <property type="match status" value="1"/>
</dbReference>
<reference evidence="8 9" key="1">
    <citation type="submission" date="2007-10" db="EMBL/GenBank/DDBJ databases">
        <title>Complete sequence of Shewanella pealeana ATCC 700345.</title>
        <authorList>
            <consortium name="US DOE Joint Genome Institute"/>
            <person name="Copeland A."/>
            <person name="Lucas S."/>
            <person name="Lapidus A."/>
            <person name="Barry K."/>
            <person name="Glavina del Rio T."/>
            <person name="Dalin E."/>
            <person name="Tice H."/>
            <person name="Pitluck S."/>
            <person name="Chertkov O."/>
            <person name="Brettin T."/>
            <person name="Bruce D."/>
            <person name="Detter J.C."/>
            <person name="Han C."/>
            <person name="Schmutz J."/>
            <person name="Larimer F."/>
            <person name="Land M."/>
            <person name="Hauser L."/>
            <person name="Kyrpides N."/>
            <person name="Kim E."/>
            <person name="Zhao J.-S.Z."/>
            <person name="Manno D."/>
            <person name="Hawari J."/>
            <person name="Richardson P."/>
        </authorList>
    </citation>
    <scope>NUCLEOTIDE SEQUENCE [LARGE SCALE GENOMIC DNA]</scope>
    <source>
        <strain evidence="9">ATCC 700345 / ANG-SQ1</strain>
    </source>
</reference>
<dbReference type="eggNOG" id="COG2911">
    <property type="taxonomic scope" value="Bacteria"/>
</dbReference>
<evidence type="ECO:0000313" key="8">
    <source>
        <dbReference type="EMBL" id="ABV87757.1"/>
    </source>
</evidence>
<dbReference type="KEGG" id="spl:Spea_2437"/>
<evidence type="ECO:0000256" key="3">
    <source>
        <dbReference type="ARBA" id="ARBA00022989"/>
    </source>
</evidence>
<feature type="compositionally biased region" description="Basic and acidic residues" evidence="5">
    <location>
        <begin position="264"/>
        <end position="278"/>
    </location>
</feature>
<name>A8H5C0_SHEPA</name>
<comment type="subcellular location">
    <subcellularLocation>
        <location evidence="1">Membrane</location>
        <topology evidence="1">Single-pass membrane protein</topology>
    </subcellularLocation>
</comment>
<organism evidence="8 9">
    <name type="scientific">Shewanella pealeana (strain ATCC 700345 / ANG-SQ1)</name>
    <dbReference type="NCBI Taxonomy" id="398579"/>
    <lineage>
        <taxon>Bacteria</taxon>
        <taxon>Pseudomonadati</taxon>
        <taxon>Pseudomonadota</taxon>
        <taxon>Gammaproteobacteria</taxon>
        <taxon>Alteromonadales</taxon>
        <taxon>Shewanellaceae</taxon>
        <taxon>Shewanella</taxon>
    </lineage>
</organism>
<feature type="region of interest" description="Disordered" evidence="5">
    <location>
        <begin position="248"/>
        <end position="298"/>
    </location>
</feature>
<gene>
    <name evidence="8" type="ordered locus">Spea_2437</name>
</gene>
<dbReference type="STRING" id="398579.Spea_2437"/>
<protein>
    <recommendedName>
        <fullName evidence="7">Translocation and assembly module TamB C-terminal domain-containing protein</fullName>
    </recommendedName>
</protein>
<dbReference type="GO" id="GO:0097347">
    <property type="term" value="C:TAM protein secretion complex"/>
    <property type="evidence" value="ECO:0007669"/>
    <property type="project" value="TreeGrafter"/>
</dbReference>
<dbReference type="Pfam" id="PF04357">
    <property type="entry name" value="TamB"/>
    <property type="match status" value="1"/>
</dbReference>
<evidence type="ECO:0000256" key="4">
    <source>
        <dbReference type="ARBA" id="ARBA00023136"/>
    </source>
</evidence>
<evidence type="ECO:0000256" key="1">
    <source>
        <dbReference type="ARBA" id="ARBA00004167"/>
    </source>
</evidence>
<evidence type="ECO:0000259" key="7">
    <source>
        <dbReference type="Pfam" id="PF04357"/>
    </source>
</evidence>
<keyword evidence="9" id="KW-1185">Reference proteome</keyword>
<keyword evidence="3 6" id="KW-1133">Transmembrane helix</keyword>
<proteinExistence type="predicted"/>
<accession>A8H5C0</accession>
<evidence type="ECO:0000256" key="2">
    <source>
        <dbReference type="ARBA" id="ARBA00022692"/>
    </source>
</evidence>
<evidence type="ECO:0000256" key="6">
    <source>
        <dbReference type="SAM" id="Phobius"/>
    </source>
</evidence>
<keyword evidence="2 6" id="KW-0812">Transmembrane</keyword>
<feature type="domain" description="Translocation and assembly module TamB C-terminal" evidence="7">
    <location>
        <begin position="1014"/>
        <end position="1352"/>
    </location>
</feature>